<name>A0ACC2J739_9PEZI</name>
<dbReference type="Proteomes" id="UP001153334">
    <property type="component" value="Unassembled WGS sequence"/>
</dbReference>
<keyword evidence="2" id="KW-1185">Reference proteome</keyword>
<protein>
    <submittedName>
        <fullName evidence="1">Uncharacterized protein</fullName>
    </submittedName>
</protein>
<proteinExistence type="predicted"/>
<reference evidence="1" key="1">
    <citation type="submission" date="2022-11" db="EMBL/GenBank/DDBJ databases">
        <title>Genome Sequence of Nemania bipapillata.</title>
        <authorList>
            <person name="Buettner E."/>
        </authorList>
    </citation>
    <scope>NUCLEOTIDE SEQUENCE</scope>
    <source>
        <strain evidence="1">CP14</strain>
    </source>
</reference>
<evidence type="ECO:0000313" key="1">
    <source>
        <dbReference type="EMBL" id="KAJ8123220.1"/>
    </source>
</evidence>
<gene>
    <name evidence="1" type="ORF">ONZ43_g775</name>
</gene>
<evidence type="ECO:0000313" key="2">
    <source>
        <dbReference type="Proteomes" id="UP001153334"/>
    </source>
</evidence>
<sequence>MATYRQFAAFSNDTAGLERIFRLLQSWVQIILAYPSVISTVCQLQSNYSFQCIGKFPTRSTLLVLQQRLDIARRYIRVFRFLSVFQKTQELLTRPEHVIVSSPNPEKAANTPSTDRKVEGSSPTPSPPASPRQLGQAEKWLDSLSLTLTGMYLLTETSTVIDYMQVDGLQVWGPTAIVRSTSKPSASGSSLSSVGFSLDF</sequence>
<dbReference type="EMBL" id="JAPESX010000110">
    <property type="protein sequence ID" value="KAJ8123220.1"/>
    <property type="molecule type" value="Genomic_DNA"/>
</dbReference>
<accession>A0ACC2J739</accession>
<comment type="caution">
    <text evidence="1">The sequence shown here is derived from an EMBL/GenBank/DDBJ whole genome shotgun (WGS) entry which is preliminary data.</text>
</comment>
<organism evidence="1 2">
    <name type="scientific">Nemania bipapillata</name>
    <dbReference type="NCBI Taxonomy" id="110536"/>
    <lineage>
        <taxon>Eukaryota</taxon>
        <taxon>Fungi</taxon>
        <taxon>Dikarya</taxon>
        <taxon>Ascomycota</taxon>
        <taxon>Pezizomycotina</taxon>
        <taxon>Sordariomycetes</taxon>
        <taxon>Xylariomycetidae</taxon>
        <taxon>Xylariales</taxon>
        <taxon>Xylariaceae</taxon>
        <taxon>Nemania</taxon>
    </lineage>
</organism>